<name>I3S618_MEDTR</name>
<sequence>MFQFVVFTTTNLVSGDYFSIWCSGNSFLAYSQETHPWLVIFSSIVIVFPRRLAVAW</sequence>
<evidence type="ECO:0000313" key="1">
    <source>
        <dbReference type="EMBL" id="AFK35710.1"/>
    </source>
</evidence>
<dbReference type="AlphaFoldDB" id="I3S618"/>
<organism evidence="1">
    <name type="scientific">Medicago truncatula</name>
    <name type="common">Barrel medic</name>
    <name type="synonym">Medicago tribuloides</name>
    <dbReference type="NCBI Taxonomy" id="3880"/>
    <lineage>
        <taxon>Eukaryota</taxon>
        <taxon>Viridiplantae</taxon>
        <taxon>Streptophyta</taxon>
        <taxon>Embryophyta</taxon>
        <taxon>Tracheophyta</taxon>
        <taxon>Spermatophyta</taxon>
        <taxon>Magnoliopsida</taxon>
        <taxon>eudicotyledons</taxon>
        <taxon>Gunneridae</taxon>
        <taxon>Pentapetalae</taxon>
        <taxon>rosids</taxon>
        <taxon>fabids</taxon>
        <taxon>Fabales</taxon>
        <taxon>Fabaceae</taxon>
        <taxon>Papilionoideae</taxon>
        <taxon>50 kb inversion clade</taxon>
        <taxon>NPAAA clade</taxon>
        <taxon>Hologalegina</taxon>
        <taxon>IRL clade</taxon>
        <taxon>Trifolieae</taxon>
        <taxon>Medicago</taxon>
    </lineage>
</organism>
<dbReference type="EMBL" id="BT135915">
    <property type="protein sequence ID" value="AFK35710.1"/>
    <property type="molecule type" value="mRNA"/>
</dbReference>
<accession>I3S618</accession>
<reference evidence="1" key="1">
    <citation type="submission" date="2012-05" db="EMBL/GenBank/DDBJ databases">
        <authorList>
            <person name="Krishnakumar V."/>
            <person name="Cheung F."/>
            <person name="Xiao Y."/>
            <person name="Chan A."/>
            <person name="Moskal W.A."/>
            <person name="Town C.D."/>
        </authorList>
    </citation>
    <scope>NUCLEOTIDE SEQUENCE</scope>
</reference>
<protein>
    <submittedName>
        <fullName evidence="1">Uncharacterized protein</fullName>
    </submittedName>
</protein>
<proteinExistence type="evidence at transcript level"/>